<reference evidence="8 9" key="2">
    <citation type="submission" date="2018-03" db="EMBL/GenBank/DDBJ databases">
        <authorList>
            <person name="Keele B.F."/>
        </authorList>
    </citation>
    <scope>NUCLEOTIDE SEQUENCE [LARGE SCALE GENOMIC DNA]</scope>
    <source>
        <strain evidence="8 9">CCALA 016</strain>
    </source>
</reference>
<evidence type="ECO:0000256" key="2">
    <source>
        <dbReference type="ARBA" id="ARBA00012438"/>
    </source>
</evidence>
<evidence type="ECO:0000313" key="9">
    <source>
        <dbReference type="Proteomes" id="UP000239001"/>
    </source>
</evidence>
<dbReference type="PANTHER" id="PTHR43304:SF1">
    <property type="entry name" value="PAC DOMAIN-CONTAINING PROTEIN"/>
    <property type="match status" value="1"/>
</dbReference>
<gene>
    <name evidence="8" type="ORF">C7H19_22480</name>
</gene>
<dbReference type="OrthoDB" id="9808408at2"/>
<evidence type="ECO:0000256" key="6">
    <source>
        <dbReference type="ARBA" id="ARBA00023012"/>
    </source>
</evidence>
<dbReference type="InterPro" id="IPR003594">
    <property type="entry name" value="HATPase_dom"/>
</dbReference>
<keyword evidence="3" id="KW-0597">Phosphoprotein</keyword>
<dbReference type="EMBL" id="PXOH01000043">
    <property type="protein sequence ID" value="PSF31418.1"/>
    <property type="molecule type" value="Genomic_DNA"/>
</dbReference>
<dbReference type="AlphaFoldDB" id="A0A2T1LRN0"/>
<comment type="catalytic activity">
    <reaction evidence="1">
        <text>ATP + protein L-histidine = ADP + protein N-phospho-L-histidine.</text>
        <dbReference type="EC" id="2.7.13.3"/>
    </reaction>
</comment>
<comment type="caution">
    <text evidence="8">The sequence shown here is derived from an EMBL/GenBank/DDBJ whole genome shotgun (WGS) entry which is preliminary data.</text>
</comment>
<proteinExistence type="predicted"/>
<protein>
    <recommendedName>
        <fullName evidence="2">histidine kinase</fullName>
        <ecNumber evidence="2">2.7.13.3</ecNumber>
    </recommendedName>
</protein>
<feature type="domain" description="Histidine kinase/HSP90-like ATPase" evidence="7">
    <location>
        <begin position="11"/>
        <end position="62"/>
    </location>
</feature>
<keyword evidence="5" id="KW-0418">Kinase</keyword>
<dbReference type="InterPro" id="IPR004358">
    <property type="entry name" value="Sig_transdc_His_kin-like_C"/>
</dbReference>
<evidence type="ECO:0000256" key="3">
    <source>
        <dbReference type="ARBA" id="ARBA00022553"/>
    </source>
</evidence>
<dbReference type="EC" id="2.7.13.3" evidence="2"/>
<sequence>MGSLLRIWYNRVFGIFQTLTSREKRENTGIGLSIVKKIIESEGGTIVIDSQLNQGATFRFTWRI</sequence>
<evidence type="ECO:0000259" key="7">
    <source>
        <dbReference type="Pfam" id="PF02518"/>
    </source>
</evidence>
<dbReference type="RefSeq" id="WP_106459154.1">
    <property type="nucleotide sequence ID" value="NZ_PXOH01000043.1"/>
</dbReference>
<dbReference type="PRINTS" id="PR00344">
    <property type="entry name" value="BCTRLSENSOR"/>
</dbReference>
<dbReference type="InterPro" id="IPR036890">
    <property type="entry name" value="HATPase_C_sf"/>
</dbReference>
<dbReference type="GO" id="GO:0004673">
    <property type="term" value="F:protein histidine kinase activity"/>
    <property type="evidence" value="ECO:0007669"/>
    <property type="project" value="UniProtKB-EC"/>
</dbReference>
<reference evidence="8 9" key="1">
    <citation type="submission" date="2018-03" db="EMBL/GenBank/DDBJ databases">
        <title>The ancient ancestry and fast evolution of plastids.</title>
        <authorList>
            <person name="Moore K.R."/>
            <person name="Magnabosco C."/>
            <person name="Momper L."/>
            <person name="Gold D.A."/>
            <person name="Bosak T."/>
            <person name="Fournier G.P."/>
        </authorList>
    </citation>
    <scope>NUCLEOTIDE SEQUENCE [LARGE SCALE GENOMIC DNA]</scope>
    <source>
        <strain evidence="8 9">CCALA 016</strain>
    </source>
</reference>
<dbReference type="Gene3D" id="3.30.565.10">
    <property type="entry name" value="Histidine kinase-like ATPase, C-terminal domain"/>
    <property type="match status" value="1"/>
</dbReference>
<dbReference type="GO" id="GO:0000160">
    <property type="term" value="P:phosphorelay signal transduction system"/>
    <property type="evidence" value="ECO:0007669"/>
    <property type="project" value="UniProtKB-KW"/>
</dbReference>
<keyword evidence="6" id="KW-0902">Two-component regulatory system</keyword>
<evidence type="ECO:0000256" key="1">
    <source>
        <dbReference type="ARBA" id="ARBA00000085"/>
    </source>
</evidence>
<organism evidence="8 9">
    <name type="scientific">Aphanothece hegewaldii CCALA 016</name>
    <dbReference type="NCBI Taxonomy" id="2107694"/>
    <lineage>
        <taxon>Bacteria</taxon>
        <taxon>Bacillati</taxon>
        <taxon>Cyanobacteriota</taxon>
        <taxon>Cyanophyceae</taxon>
        <taxon>Oscillatoriophycideae</taxon>
        <taxon>Chroococcales</taxon>
        <taxon>Aphanothecaceae</taxon>
        <taxon>Aphanothece</taxon>
    </lineage>
</organism>
<accession>A0A2T1LRN0</accession>
<keyword evidence="9" id="KW-1185">Reference proteome</keyword>
<evidence type="ECO:0000256" key="5">
    <source>
        <dbReference type="ARBA" id="ARBA00022777"/>
    </source>
</evidence>
<dbReference type="Proteomes" id="UP000239001">
    <property type="component" value="Unassembled WGS sequence"/>
</dbReference>
<name>A0A2T1LRN0_9CHRO</name>
<dbReference type="SUPFAM" id="SSF55874">
    <property type="entry name" value="ATPase domain of HSP90 chaperone/DNA topoisomerase II/histidine kinase"/>
    <property type="match status" value="1"/>
</dbReference>
<evidence type="ECO:0000313" key="8">
    <source>
        <dbReference type="EMBL" id="PSF31418.1"/>
    </source>
</evidence>
<dbReference type="InterPro" id="IPR052162">
    <property type="entry name" value="Sensor_kinase/Photoreceptor"/>
</dbReference>
<dbReference type="PANTHER" id="PTHR43304">
    <property type="entry name" value="PHYTOCHROME-LIKE PROTEIN CPH1"/>
    <property type="match status" value="1"/>
</dbReference>
<keyword evidence="4" id="KW-0808">Transferase</keyword>
<evidence type="ECO:0000256" key="4">
    <source>
        <dbReference type="ARBA" id="ARBA00022679"/>
    </source>
</evidence>
<dbReference type="Pfam" id="PF02518">
    <property type="entry name" value="HATPase_c"/>
    <property type="match status" value="1"/>
</dbReference>